<proteinExistence type="predicted"/>
<dbReference type="InterPro" id="IPR000683">
    <property type="entry name" value="Gfo/Idh/MocA-like_OxRdtase_N"/>
</dbReference>
<accession>A0ABZ0RW76</accession>
<dbReference type="Gene3D" id="3.40.50.720">
    <property type="entry name" value="NAD(P)-binding Rossmann-like Domain"/>
    <property type="match status" value="1"/>
</dbReference>
<dbReference type="InterPro" id="IPR036291">
    <property type="entry name" value="NAD(P)-bd_dom_sf"/>
</dbReference>
<dbReference type="SUPFAM" id="SSF55347">
    <property type="entry name" value="Glyceraldehyde-3-phosphate dehydrogenase-like, C-terminal domain"/>
    <property type="match status" value="1"/>
</dbReference>
<dbReference type="Pfam" id="PF02894">
    <property type="entry name" value="GFO_IDH_MocA_C"/>
    <property type="match status" value="1"/>
</dbReference>
<dbReference type="Pfam" id="PF01408">
    <property type="entry name" value="GFO_IDH_MocA"/>
    <property type="match status" value="1"/>
</dbReference>
<name>A0ABZ0RW76_9BACT</name>
<gene>
    <name evidence="3" type="ORF">SH580_05950</name>
</gene>
<dbReference type="InterPro" id="IPR004104">
    <property type="entry name" value="Gfo/Idh/MocA-like_OxRdtase_C"/>
</dbReference>
<dbReference type="PANTHER" id="PTHR43708">
    <property type="entry name" value="CONSERVED EXPRESSED OXIDOREDUCTASE (EUROFUNG)"/>
    <property type="match status" value="1"/>
</dbReference>
<sequence length="395" mass="44413">MNNKKELRLGLIGAGRRGAFAQYMHQPENNVFLTAAADTDPEALKAFQETIEREVYVTEDYHELLARPDIDAVLISTPDDLHEEHAIAALKAGKGVYLEKPIAITIEGCDRILETAREQNAKLYVGHNLRHFAVMRKMKELIDSGAIGEVKTAWCRHFISYGGDAYYKDWHAERSRTTSLLLQKGAHDIDVLHWLCGGYTETVTAMGELSLYDQITDRRDPEVKGDTYWNMDNWPPLSQKGLNPVIDVEDINMMLMRLDNGVIATYQQCHYSPDAWRNYTIIGTEGRIENFGDMSGECMIKLWNKRHNYQAEGDAEFIIPKEEGSHGGADPKIIDEFIRYMRDEGGGTITSPVSARYSAVTGCKATESLRNGAIPVQVPTLAKDLADYFDKSTGQ</sequence>
<reference evidence="3 4" key="1">
    <citation type="submission" date="2023-11" db="EMBL/GenBank/DDBJ databases">
        <title>Coraliomargarita sp. nov., isolated from marine algae.</title>
        <authorList>
            <person name="Lee J.K."/>
            <person name="Baek J.H."/>
            <person name="Kim J.M."/>
            <person name="Choi D.G."/>
            <person name="Jeon C.O."/>
        </authorList>
    </citation>
    <scope>NUCLEOTIDE SEQUENCE [LARGE SCALE GENOMIC DNA]</scope>
    <source>
        <strain evidence="3 4">J2-16</strain>
    </source>
</reference>
<evidence type="ECO:0000259" key="2">
    <source>
        <dbReference type="Pfam" id="PF02894"/>
    </source>
</evidence>
<evidence type="ECO:0000313" key="4">
    <source>
        <dbReference type="Proteomes" id="UP001324993"/>
    </source>
</evidence>
<protein>
    <submittedName>
        <fullName evidence="3">Gfo/Idh/MocA family oxidoreductase</fullName>
    </submittedName>
</protein>
<dbReference type="PANTHER" id="PTHR43708:SF8">
    <property type="entry name" value="OXIDOREDUCTASE"/>
    <property type="match status" value="1"/>
</dbReference>
<feature type="domain" description="Gfo/Idh/MocA-like oxidoreductase N-terminal" evidence="1">
    <location>
        <begin position="8"/>
        <end position="127"/>
    </location>
</feature>
<dbReference type="SUPFAM" id="SSF51735">
    <property type="entry name" value="NAD(P)-binding Rossmann-fold domains"/>
    <property type="match status" value="1"/>
</dbReference>
<dbReference type="Proteomes" id="UP001324993">
    <property type="component" value="Chromosome"/>
</dbReference>
<feature type="domain" description="Gfo/Idh/MocA-like oxidoreductase C-terminal" evidence="2">
    <location>
        <begin position="139"/>
        <end position="378"/>
    </location>
</feature>
<dbReference type="InterPro" id="IPR051317">
    <property type="entry name" value="Gfo/Idh/MocA_oxidoreduct"/>
</dbReference>
<evidence type="ECO:0000259" key="1">
    <source>
        <dbReference type="Pfam" id="PF01408"/>
    </source>
</evidence>
<organism evidence="3 4">
    <name type="scientific">Coraliomargarita algicola</name>
    <dbReference type="NCBI Taxonomy" id="3092156"/>
    <lineage>
        <taxon>Bacteria</taxon>
        <taxon>Pseudomonadati</taxon>
        <taxon>Verrucomicrobiota</taxon>
        <taxon>Opitutia</taxon>
        <taxon>Puniceicoccales</taxon>
        <taxon>Coraliomargaritaceae</taxon>
        <taxon>Coraliomargarita</taxon>
    </lineage>
</organism>
<dbReference type="EMBL" id="CP138858">
    <property type="protein sequence ID" value="WPJ97249.1"/>
    <property type="molecule type" value="Genomic_DNA"/>
</dbReference>
<dbReference type="Gene3D" id="3.30.360.10">
    <property type="entry name" value="Dihydrodipicolinate Reductase, domain 2"/>
    <property type="match status" value="1"/>
</dbReference>
<dbReference type="RefSeq" id="WP_319834094.1">
    <property type="nucleotide sequence ID" value="NZ_CP138858.1"/>
</dbReference>
<evidence type="ECO:0000313" key="3">
    <source>
        <dbReference type="EMBL" id="WPJ97249.1"/>
    </source>
</evidence>
<keyword evidence="4" id="KW-1185">Reference proteome</keyword>